<organism evidence="1 2">
    <name type="scientific">Entomophthora muscae</name>
    <dbReference type="NCBI Taxonomy" id="34485"/>
    <lineage>
        <taxon>Eukaryota</taxon>
        <taxon>Fungi</taxon>
        <taxon>Fungi incertae sedis</taxon>
        <taxon>Zoopagomycota</taxon>
        <taxon>Entomophthoromycotina</taxon>
        <taxon>Entomophthoromycetes</taxon>
        <taxon>Entomophthorales</taxon>
        <taxon>Entomophthoraceae</taxon>
        <taxon>Entomophthora</taxon>
    </lineage>
</organism>
<comment type="caution">
    <text evidence="1">The sequence shown here is derived from an EMBL/GenBank/DDBJ whole genome shotgun (WGS) entry which is preliminary data.</text>
</comment>
<sequence length="139" mass="14515">MEPNNANIKNMLENCRSRTKSGSVAESARSSGSAPPNQFPGADALGGMDLAGLMSNPMIRDMANQFMQSGAMNDMMRDPSKMMEMAQQFMGANGAGADGANNPLASLMNNPEMAQLAQQFAGGANLDGAKPPGSNNNEQ</sequence>
<keyword evidence="2" id="KW-1185">Reference proteome</keyword>
<gene>
    <name evidence="1" type="primary">sgt2_3</name>
    <name evidence="1" type="ORF">DSO57_1002437</name>
</gene>
<dbReference type="Proteomes" id="UP001165960">
    <property type="component" value="Unassembled WGS sequence"/>
</dbReference>
<proteinExistence type="predicted"/>
<evidence type="ECO:0000313" key="1">
    <source>
        <dbReference type="EMBL" id="KAJ9059441.1"/>
    </source>
</evidence>
<protein>
    <submittedName>
        <fullName evidence="1">Small glutamine-rich tetratricopeptide repeat-containing protein 2</fullName>
    </submittedName>
</protein>
<evidence type="ECO:0000313" key="2">
    <source>
        <dbReference type="Proteomes" id="UP001165960"/>
    </source>
</evidence>
<accession>A0ACC2SAZ5</accession>
<name>A0ACC2SAZ5_9FUNG</name>
<reference evidence="1" key="1">
    <citation type="submission" date="2022-04" db="EMBL/GenBank/DDBJ databases">
        <title>Genome of the entomopathogenic fungus Entomophthora muscae.</title>
        <authorList>
            <person name="Elya C."/>
            <person name="Lovett B.R."/>
            <person name="Lee E."/>
            <person name="Macias A.M."/>
            <person name="Hajek A.E."/>
            <person name="De Bivort B.L."/>
            <person name="Kasson M.T."/>
            <person name="De Fine Licht H.H."/>
            <person name="Stajich J.E."/>
        </authorList>
    </citation>
    <scope>NUCLEOTIDE SEQUENCE</scope>
    <source>
        <strain evidence="1">Berkeley</strain>
    </source>
</reference>
<dbReference type="EMBL" id="QTSX02005685">
    <property type="protein sequence ID" value="KAJ9059441.1"/>
    <property type="molecule type" value="Genomic_DNA"/>
</dbReference>